<comment type="catalytic activity">
    <reaction evidence="1">
        <text>Thiol-dependent hydrolysis of ester, thioester, amide, peptide and isopeptide bonds formed by the C-terminal Gly of ubiquitin (a 76-residue protein attached to proteins as an intracellular targeting signal).</text>
        <dbReference type="EC" id="3.4.19.12"/>
    </reaction>
</comment>
<keyword evidence="7" id="KW-0788">Thiol protease</keyword>
<accession>K5VUG4</accession>
<dbReference type="InParanoid" id="K5VUG4"/>
<evidence type="ECO:0000313" key="12">
    <source>
        <dbReference type="Proteomes" id="UP000008370"/>
    </source>
</evidence>
<keyword evidence="4" id="KW-0645">Protease</keyword>
<gene>
    <name evidence="11" type="ORF">PHACADRAFT_129620</name>
</gene>
<evidence type="ECO:0000256" key="2">
    <source>
        <dbReference type="ARBA" id="ARBA00009085"/>
    </source>
</evidence>
<evidence type="ECO:0000313" key="11">
    <source>
        <dbReference type="EMBL" id="EKM50435.1"/>
    </source>
</evidence>
<dbReference type="GeneID" id="18908144"/>
<dbReference type="FunCoup" id="K5VUG4">
    <property type="interactions" value="428"/>
</dbReference>
<keyword evidence="5" id="KW-0833">Ubl conjugation pathway</keyword>
<dbReference type="SUPFAM" id="SSF54001">
    <property type="entry name" value="Cysteine proteinases"/>
    <property type="match status" value="1"/>
</dbReference>
<dbReference type="SMART" id="SM00695">
    <property type="entry name" value="DUSP"/>
    <property type="match status" value="1"/>
</dbReference>
<dbReference type="PROSITE" id="PS51283">
    <property type="entry name" value="DUSP"/>
    <property type="match status" value="1"/>
</dbReference>
<feature type="domain" description="DUSP" evidence="10">
    <location>
        <begin position="103"/>
        <end position="209"/>
    </location>
</feature>
<comment type="similarity">
    <text evidence="2">Belongs to the peptidase C19 family.</text>
</comment>
<keyword evidence="6" id="KW-0378">Hydrolase</keyword>
<dbReference type="InterPro" id="IPR001394">
    <property type="entry name" value="Peptidase_C19_UCH"/>
</dbReference>
<feature type="compositionally biased region" description="Polar residues" evidence="8">
    <location>
        <begin position="1266"/>
        <end position="1291"/>
    </location>
</feature>
<dbReference type="InterPro" id="IPR038765">
    <property type="entry name" value="Papain-like_cys_pep_sf"/>
</dbReference>
<dbReference type="KEGG" id="pco:PHACADRAFT_129620"/>
<dbReference type="PROSITE" id="PS00972">
    <property type="entry name" value="USP_1"/>
    <property type="match status" value="1"/>
</dbReference>
<feature type="region of interest" description="Disordered" evidence="8">
    <location>
        <begin position="1122"/>
        <end position="1312"/>
    </location>
</feature>
<evidence type="ECO:0000256" key="1">
    <source>
        <dbReference type="ARBA" id="ARBA00000707"/>
    </source>
</evidence>
<dbReference type="InterPro" id="IPR035927">
    <property type="entry name" value="DUSP-like_sf"/>
</dbReference>
<feature type="region of interest" description="Disordered" evidence="8">
    <location>
        <begin position="1"/>
        <end position="69"/>
    </location>
</feature>
<dbReference type="OrthoDB" id="292964at2759"/>
<protein>
    <recommendedName>
        <fullName evidence="3">ubiquitinyl hydrolase 1</fullName>
        <ecNumber evidence="3">3.4.19.12</ecNumber>
    </recommendedName>
</protein>
<dbReference type="PANTHER" id="PTHR21646:SF24">
    <property type="entry name" value="UBIQUITIN CARBOXYL-TERMINAL HYDROLASE"/>
    <property type="match status" value="1"/>
</dbReference>
<evidence type="ECO:0000256" key="4">
    <source>
        <dbReference type="ARBA" id="ARBA00022670"/>
    </source>
</evidence>
<dbReference type="Pfam" id="PF06337">
    <property type="entry name" value="DUSP"/>
    <property type="match status" value="1"/>
</dbReference>
<evidence type="ECO:0000259" key="9">
    <source>
        <dbReference type="PROSITE" id="PS50235"/>
    </source>
</evidence>
<evidence type="ECO:0000256" key="7">
    <source>
        <dbReference type="ARBA" id="ARBA00022807"/>
    </source>
</evidence>
<organism evidence="11 12">
    <name type="scientific">Phanerochaete carnosa (strain HHB-10118-sp)</name>
    <name type="common">White-rot fungus</name>
    <name type="synonym">Peniophora carnosa</name>
    <dbReference type="NCBI Taxonomy" id="650164"/>
    <lineage>
        <taxon>Eukaryota</taxon>
        <taxon>Fungi</taxon>
        <taxon>Dikarya</taxon>
        <taxon>Basidiomycota</taxon>
        <taxon>Agaricomycotina</taxon>
        <taxon>Agaricomycetes</taxon>
        <taxon>Polyporales</taxon>
        <taxon>Phanerochaetaceae</taxon>
        <taxon>Phanerochaete</taxon>
    </lineage>
</organism>
<sequence>MLNPSSSPSPSLTSQDFNNNRKRLRTLSLESASSSSSPKRSMSQDPSLDTHDTPRPNDLPTPPAEDAKQAADVDVYMAEQGEASGEATATNPLEASSSSTSPLTLREKYLKISPLVKRDMVVGETWYVVSRRWYRRWEKACTGSVDKEGAVEEKDLGPVDNGHLVDFKGNIATTSVTEGVDVQFLPQEAWDLIVSWYGEPNTPIPRKVIKRGLAQEITLELFPPKLYAHVLTPDSAGALTPSTPVEVVVSSTDALRDVRKKLFDAVCSDSANAEFKVWALGEWQPTSKYISLSEFKRMDAPDQLVGDTHTFEDSVFEDQDAFAVEVKQDGQWLVQDTKDSQTALSSSQQTPPADNEPTPLFQSGSDFFSQMQAKKPQPVSTLKSAIAAIRETKDPRPAPKASTITPGTLGLGNMGNTCFMNSAIQCLVHTPELADYFLTGVFEKELNPDNPLGMHGQIAQAFGALLRKIWAPTSSATSYSPREFKAVLSKFAPQFSGYQQHDSQELVAFLLDGLHEDLNRIIKKPYVEKPDWEGGGDKELVSLARESWDGYLKRNDSVIVDLFQGQYQSTLVCPECEKVSITFDPFMYLTLPLPVQKKWKHTVHYVPWDLEKPHLKVPVEINRDSSFKDLRNLFGRWFDVNPENLLTLEIFNHRFYKNLDDTIICGDMTDNDVIVCFELPCNSKQARTYKKSDEDPIIIPVVLCDTPSRSRVSYGSNHSHFGYPFLTVVTPEQAKSKDAVYDLIVERLCRWTENVRDLYQWELRSASASMEEVPIPLSNGPTVETITEIKENGEIVTVQGGVPEEGDIVDQKSVVVQEQDYDAMDTEDDAPRRTGFKKGLFQMLVSPGSSQFAVSYGSFSSSKTESIDHRAEAAEEIGEPVLNEGETILCEFDEHTKAYYFGEQPKYEHAKWQLWEEFVHPEIKASREAASQKKSRGISLQDCLDEFTKKEQLGEDDLWYCPRCKKHQQATKSFDLWSVPDVLVVHLKRFSNSRILRDKIDTFVDFPLSGLDLTSMVGQRKVASRLVEKGEDPKELGLDDIDEPLVYDLFAVDEHLGGLGGGHYRAYALNSADQQWHHFDDSYVSPARPEAAVNQNAYLLFYRRRASRPLGGKTHDIVQTARVSAQQSPAAQPDGALPEIKLEDSGLLTPPADDDDGMIGSRRHGTSSLLKMKISPDTWRPPHTDWDNTSTSPASTPPPLDDLEPPTFEDSQLDPILQTSLPPLQLSAAQFDFPDPTSRGSPSSVRAEFDQDQEQDIELDSDDSGSRNWSNENDPAAWLSQSNSRSLSQEDLSMEAEPGKDDDMKAVLNAVA</sequence>
<feature type="compositionally biased region" description="Acidic residues" evidence="8">
    <location>
        <begin position="1250"/>
        <end position="1263"/>
    </location>
</feature>
<proteinExistence type="inferred from homology"/>
<dbReference type="PROSITE" id="PS00973">
    <property type="entry name" value="USP_2"/>
    <property type="match status" value="1"/>
</dbReference>
<dbReference type="HOGENOM" id="CLU_001060_7_1_1"/>
<dbReference type="Proteomes" id="UP000008370">
    <property type="component" value="Unassembled WGS sequence"/>
</dbReference>
<dbReference type="RefSeq" id="XP_007400707.1">
    <property type="nucleotide sequence ID" value="XM_007400645.1"/>
</dbReference>
<feature type="compositionally biased region" description="Polar residues" evidence="8">
    <location>
        <begin position="340"/>
        <end position="352"/>
    </location>
</feature>
<evidence type="ECO:0000256" key="6">
    <source>
        <dbReference type="ARBA" id="ARBA00022801"/>
    </source>
</evidence>
<evidence type="ECO:0000256" key="8">
    <source>
        <dbReference type="SAM" id="MobiDB-lite"/>
    </source>
</evidence>
<dbReference type="Gene3D" id="3.90.70.10">
    <property type="entry name" value="Cysteine proteinases"/>
    <property type="match status" value="2"/>
</dbReference>
<dbReference type="GO" id="GO:0006508">
    <property type="term" value="P:proteolysis"/>
    <property type="evidence" value="ECO:0007669"/>
    <property type="project" value="UniProtKB-KW"/>
</dbReference>
<reference evidence="11 12" key="1">
    <citation type="journal article" date="2012" name="BMC Genomics">
        <title>Comparative genomics of the white-rot fungi, Phanerochaete carnosa and P. chrysosporium, to elucidate the genetic basis of the distinct wood types they colonize.</title>
        <authorList>
            <person name="Suzuki H."/>
            <person name="MacDonald J."/>
            <person name="Syed K."/>
            <person name="Salamov A."/>
            <person name="Hori C."/>
            <person name="Aerts A."/>
            <person name="Henrissat B."/>
            <person name="Wiebenga A."/>
            <person name="vanKuyk P.A."/>
            <person name="Barry K."/>
            <person name="Lindquist E."/>
            <person name="LaButti K."/>
            <person name="Lapidus A."/>
            <person name="Lucas S."/>
            <person name="Coutinho P."/>
            <person name="Gong Y."/>
            <person name="Samejima M."/>
            <person name="Mahadevan R."/>
            <person name="Abou-Zaid M."/>
            <person name="de Vries R.P."/>
            <person name="Igarashi K."/>
            <person name="Yadav J.S."/>
            <person name="Grigoriev I.V."/>
            <person name="Master E.R."/>
        </authorList>
    </citation>
    <scope>NUCLEOTIDE SEQUENCE [LARGE SCALE GENOMIC DNA]</scope>
    <source>
        <strain evidence="11 12">HHB-10118-sp</strain>
    </source>
</reference>
<evidence type="ECO:0000256" key="3">
    <source>
        <dbReference type="ARBA" id="ARBA00012759"/>
    </source>
</evidence>
<dbReference type="SUPFAM" id="SSF143791">
    <property type="entry name" value="DUSP-like"/>
    <property type="match status" value="1"/>
</dbReference>
<dbReference type="InterPro" id="IPR050185">
    <property type="entry name" value="Ub_carboxyl-term_hydrolase"/>
</dbReference>
<dbReference type="STRING" id="650164.K5VUG4"/>
<dbReference type="EC" id="3.4.19.12" evidence="3"/>
<keyword evidence="12" id="KW-1185">Reference proteome</keyword>
<dbReference type="PROSITE" id="PS50235">
    <property type="entry name" value="USP_3"/>
    <property type="match status" value="1"/>
</dbReference>
<feature type="region of interest" description="Disordered" evidence="8">
    <location>
        <begin position="338"/>
        <end position="364"/>
    </location>
</feature>
<name>K5VUG4_PHACS</name>
<feature type="compositionally biased region" description="Low complexity" evidence="8">
    <location>
        <begin position="1"/>
        <end position="11"/>
    </location>
</feature>
<dbReference type="InterPro" id="IPR006615">
    <property type="entry name" value="Pept_C19_DUSP"/>
</dbReference>
<dbReference type="InterPro" id="IPR018200">
    <property type="entry name" value="USP_CS"/>
</dbReference>
<feature type="compositionally biased region" description="Low complexity" evidence="8">
    <location>
        <begin position="28"/>
        <end position="47"/>
    </location>
</feature>
<dbReference type="GO" id="GO:0016579">
    <property type="term" value="P:protein deubiquitination"/>
    <property type="evidence" value="ECO:0007669"/>
    <property type="project" value="InterPro"/>
</dbReference>
<feature type="domain" description="USP" evidence="9">
    <location>
        <begin position="409"/>
        <end position="1105"/>
    </location>
</feature>
<dbReference type="InterPro" id="IPR028889">
    <property type="entry name" value="USP"/>
</dbReference>
<dbReference type="GO" id="GO:0004843">
    <property type="term" value="F:cysteine-type deubiquitinase activity"/>
    <property type="evidence" value="ECO:0007669"/>
    <property type="project" value="UniProtKB-EC"/>
</dbReference>
<dbReference type="PANTHER" id="PTHR21646">
    <property type="entry name" value="UBIQUITIN CARBOXYL-TERMINAL HYDROLASE"/>
    <property type="match status" value="1"/>
</dbReference>
<dbReference type="Pfam" id="PF00443">
    <property type="entry name" value="UCH"/>
    <property type="match status" value="1"/>
</dbReference>
<dbReference type="Gene3D" id="3.30.2230.10">
    <property type="entry name" value="DUSP-like"/>
    <property type="match status" value="1"/>
</dbReference>
<evidence type="ECO:0000259" key="10">
    <source>
        <dbReference type="PROSITE" id="PS51283"/>
    </source>
</evidence>
<dbReference type="EMBL" id="JH930478">
    <property type="protein sequence ID" value="EKM50435.1"/>
    <property type="molecule type" value="Genomic_DNA"/>
</dbReference>
<evidence type="ECO:0000256" key="5">
    <source>
        <dbReference type="ARBA" id="ARBA00022786"/>
    </source>
</evidence>